<dbReference type="RefSeq" id="WP_349182311.1">
    <property type="nucleotide sequence ID" value="NZ_JBBNGS010000008.1"/>
</dbReference>
<feature type="domain" description="Glycoside hydrolase family 3 N-terminal" evidence="7">
    <location>
        <begin position="149"/>
        <end position="407"/>
    </location>
</feature>
<evidence type="ECO:0000313" key="9">
    <source>
        <dbReference type="Proteomes" id="UP001478817"/>
    </source>
</evidence>
<evidence type="ECO:0000256" key="1">
    <source>
        <dbReference type="ARBA" id="ARBA00000448"/>
    </source>
</evidence>
<organism evidence="8 9">
    <name type="scientific">Paratractidigestivibacter faecalis</name>
    <dbReference type="NCBI Taxonomy" id="2292441"/>
    <lineage>
        <taxon>Bacteria</taxon>
        <taxon>Bacillati</taxon>
        <taxon>Actinomycetota</taxon>
        <taxon>Coriobacteriia</taxon>
        <taxon>Coriobacteriales</taxon>
        <taxon>Atopobiaceae</taxon>
        <taxon>Paratractidigestivibacter</taxon>
    </lineage>
</organism>
<dbReference type="SUPFAM" id="SSF51445">
    <property type="entry name" value="(Trans)glycosidases"/>
    <property type="match status" value="1"/>
</dbReference>
<dbReference type="InterPro" id="IPR036881">
    <property type="entry name" value="Glyco_hydro_3_C_sf"/>
</dbReference>
<dbReference type="SUPFAM" id="SSF52279">
    <property type="entry name" value="Beta-D-glucan exohydrolase, C-terminal domain"/>
    <property type="match status" value="1"/>
</dbReference>
<keyword evidence="9" id="KW-1185">Reference proteome</keyword>
<dbReference type="Pfam" id="PF00933">
    <property type="entry name" value="Glyco_hydro_3"/>
    <property type="match status" value="1"/>
</dbReference>
<reference evidence="8 9" key="1">
    <citation type="submission" date="2024-04" db="EMBL/GenBank/DDBJ databases">
        <title>Human intestinal bacterial collection.</title>
        <authorList>
            <person name="Pauvert C."/>
            <person name="Hitch T.C.A."/>
            <person name="Clavel T."/>
        </authorList>
    </citation>
    <scope>NUCLEOTIDE SEQUENCE [LARGE SCALE GENOMIC DNA]</scope>
    <source>
        <strain evidence="8 9">CLA-AA-H197</strain>
    </source>
</reference>
<comment type="caution">
    <text evidence="8">The sequence shown here is derived from an EMBL/GenBank/DDBJ whole genome shotgun (WGS) entry which is preliminary data.</text>
</comment>
<dbReference type="InterPro" id="IPR051915">
    <property type="entry name" value="Cellulose_Degrad_GH3"/>
</dbReference>
<evidence type="ECO:0000256" key="6">
    <source>
        <dbReference type="ARBA" id="ARBA00023295"/>
    </source>
</evidence>
<name>A0ABV1II85_9ACTN</name>
<accession>A0ABV1II85</accession>
<proteinExistence type="inferred from homology"/>
<dbReference type="GO" id="GO:0016787">
    <property type="term" value="F:hydrolase activity"/>
    <property type="evidence" value="ECO:0007669"/>
    <property type="project" value="UniProtKB-KW"/>
</dbReference>
<dbReference type="InterPro" id="IPR001764">
    <property type="entry name" value="Glyco_hydro_3_N"/>
</dbReference>
<evidence type="ECO:0000256" key="2">
    <source>
        <dbReference type="ARBA" id="ARBA00005336"/>
    </source>
</evidence>
<evidence type="ECO:0000256" key="4">
    <source>
        <dbReference type="ARBA" id="ARBA00022729"/>
    </source>
</evidence>
<dbReference type="Gene3D" id="3.20.20.300">
    <property type="entry name" value="Glycoside hydrolase, family 3, N-terminal domain"/>
    <property type="match status" value="1"/>
</dbReference>
<sequence>MNVSRRGFLAGSALTAGLVGLAGCSANDAGSATSDPLAAPAADKYPIEPDKEGTEAKWSSEEVRDGWTRVTNNDGGATLGVADAARIIQVDGYAFRDMDGDGKLSLFEDWRQSADDRAADLASQLTGEECIQLMWHGGVQGVADRPGSKVDANDTSLLDKGSCAGVSRLGGNEESYATVIAWINNIQTKCENRPHGIPYICSVDPYATLGIPSTVGLAPAMDKDLWRKAGMWIGRAWSSIGVRCELGPQIDLYTDPTVARLNGAETEDPALARDFTRAFGGGMQSTWGDDDATDDQGWGKDSVGVMLKHFVGAGAIEGGRNDHGDTGKFDVFPGDNYQAHLIPFLDGGMKLDSKTEQMAAVMPNYGIPFSEDAEYGERVGGGLNKTQLSILRNAGWDGMYTTDWGIITSGRGTENMTEQERYRMMVDGSIDQYGGGFEPDEVGYPVYEDMKKDMGEDAALERVRESARRIFKLMVHTQLFDQPYSDRDTAKAIFTSDAAAKFASDCNDKCVIMLKNAGNVIAKGGISDKPKVYIPQVFTPSSSGFTGTTPASIASCFDAQVAAEHFDVVTDTVGDPSGVPLEGETEAQYQEGDIARATAEDLADVKYAIIKVKNPQDAYDGVEGATGIFGAQAGDTITYVPISLQYRPYTADGPNVRQVSLAGDPADGKTWAEHGTESGVAMENRSYYGKSTHATNESSLDLVIDTKAKLPADAKLILIVDADHPMIFSEIEPYADVILMGWAGDAGPSGSGFNIPADSYARIITGEVEPSGLLQFQMPKDMDTVEAQLEDVPRDMDCYTDSEGNTYDFCFGLNWSGVIDDERTKTYKAAPLTKPEAEVKADK</sequence>
<keyword evidence="4" id="KW-0732">Signal</keyword>
<dbReference type="InterPro" id="IPR017853">
    <property type="entry name" value="GH"/>
</dbReference>
<keyword evidence="5 8" id="KW-0378">Hydrolase</keyword>
<evidence type="ECO:0000313" key="8">
    <source>
        <dbReference type="EMBL" id="MEQ2637726.1"/>
    </source>
</evidence>
<dbReference type="PANTHER" id="PTHR30620">
    <property type="entry name" value="PERIPLASMIC BETA-GLUCOSIDASE-RELATED"/>
    <property type="match status" value="1"/>
</dbReference>
<gene>
    <name evidence="8" type="ORF">AAAT05_05135</name>
</gene>
<dbReference type="InterPro" id="IPR036962">
    <property type="entry name" value="Glyco_hydro_3_N_sf"/>
</dbReference>
<dbReference type="PROSITE" id="PS51318">
    <property type="entry name" value="TAT"/>
    <property type="match status" value="1"/>
</dbReference>
<dbReference type="InterPro" id="IPR006311">
    <property type="entry name" value="TAT_signal"/>
</dbReference>
<dbReference type="Gene3D" id="3.40.50.1700">
    <property type="entry name" value="Glycoside hydrolase family 3 C-terminal domain"/>
    <property type="match status" value="1"/>
</dbReference>
<dbReference type="PANTHER" id="PTHR30620:SF16">
    <property type="entry name" value="LYSOSOMAL BETA GLUCOSIDASE"/>
    <property type="match status" value="1"/>
</dbReference>
<comment type="catalytic activity">
    <reaction evidence="1">
        <text>Hydrolysis of terminal, non-reducing beta-D-glucosyl residues with release of beta-D-glucose.</text>
        <dbReference type="EC" id="3.2.1.21"/>
    </reaction>
</comment>
<dbReference type="PROSITE" id="PS51257">
    <property type="entry name" value="PROKAR_LIPOPROTEIN"/>
    <property type="match status" value="1"/>
</dbReference>
<evidence type="ECO:0000256" key="3">
    <source>
        <dbReference type="ARBA" id="ARBA00012744"/>
    </source>
</evidence>
<keyword evidence="6" id="KW-0326">Glycosidase</keyword>
<dbReference type="Proteomes" id="UP001478817">
    <property type="component" value="Unassembled WGS sequence"/>
</dbReference>
<evidence type="ECO:0000256" key="5">
    <source>
        <dbReference type="ARBA" id="ARBA00022801"/>
    </source>
</evidence>
<evidence type="ECO:0000259" key="7">
    <source>
        <dbReference type="Pfam" id="PF00933"/>
    </source>
</evidence>
<comment type="similarity">
    <text evidence="2">Belongs to the glycosyl hydrolase 3 family.</text>
</comment>
<dbReference type="EC" id="3.2.1.21" evidence="3"/>
<dbReference type="EMBL" id="JBBNGS010000008">
    <property type="protein sequence ID" value="MEQ2637726.1"/>
    <property type="molecule type" value="Genomic_DNA"/>
</dbReference>
<protein>
    <recommendedName>
        <fullName evidence="3">beta-glucosidase</fullName>
        <ecNumber evidence="3">3.2.1.21</ecNumber>
    </recommendedName>
</protein>